<name>A0AAE0GLY3_9CHLO</name>
<evidence type="ECO:0000259" key="2">
    <source>
        <dbReference type="PROSITE" id="PS50800"/>
    </source>
</evidence>
<dbReference type="InterPro" id="IPR036361">
    <property type="entry name" value="SAP_dom_sf"/>
</dbReference>
<dbReference type="PANTHER" id="PTHR46599">
    <property type="entry name" value="PIGGYBAC TRANSPOSABLE ELEMENT-DERIVED PROTEIN 4"/>
    <property type="match status" value="1"/>
</dbReference>
<evidence type="ECO:0000256" key="1">
    <source>
        <dbReference type="SAM" id="MobiDB-lite"/>
    </source>
</evidence>
<accession>A0AAE0GLY3</accession>
<dbReference type="Gene3D" id="1.10.720.30">
    <property type="entry name" value="SAP domain"/>
    <property type="match status" value="1"/>
</dbReference>
<protein>
    <recommendedName>
        <fullName evidence="2">SAP domain-containing protein</fullName>
    </recommendedName>
</protein>
<reference evidence="3 4" key="1">
    <citation type="journal article" date="2015" name="Genome Biol. Evol.">
        <title>Comparative Genomics of a Bacterivorous Green Alga Reveals Evolutionary Causalities and Consequences of Phago-Mixotrophic Mode of Nutrition.</title>
        <authorList>
            <person name="Burns J.A."/>
            <person name="Paasch A."/>
            <person name="Narechania A."/>
            <person name="Kim E."/>
        </authorList>
    </citation>
    <scope>NUCLEOTIDE SEQUENCE [LARGE SCALE GENOMIC DNA]</scope>
    <source>
        <strain evidence="3 4">PLY_AMNH</strain>
    </source>
</reference>
<dbReference type="PANTHER" id="PTHR46599:SF3">
    <property type="entry name" value="PIGGYBAC TRANSPOSABLE ELEMENT-DERIVED PROTEIN 4"/>
    <property type="match status" value="1"/>
</dbReference>
<organism evidence="3 4">
    <name type="scientific">Cymbomonas tetramitiformis</name>
    <dbReference type="NCBI Taxonomy" id="36881"/>
    <lineage>
        <taxon>Eukaryota</taxon>
        <taxon>Viridiplantae</taxon>
        <taxon>Chlorophyta</taxon>
        <taxon>Pyramimonadophyceae</taxon>
        <taxon>Pyramimonadales</taxon>
        <taxon>Pyramimonadaceae</taxon>
        <taxon>Cymbomonas</taxon>
    </lineage>
</organism>
<dbReference type="SUPFAM" id="SSF68906">
    <property type="entry name" value="SAP domain"/>
    <property type="match status" value="1"/>
</dbReference>
<proteinExistence type="predicted"/>
<sequence>MTSISALDLASTPTSAEFFTDVSEVLQERGEGDAGDEEPISFEPLDPEIMVLDSLEEDSSYISIEDRLPHSDHTSGCATVTGETQTGEGVDIVVDTTAQVNVANTLPASTVACNEHATTDVDKDLESQANACAETDRNSSLVSNIVPMLAHSEVPATAPAPAILQATGDNNLSTLSAVVQNREDGNAPDPHMAVAEVNVSTPANLEVQAEQSLPHASDIGGDEPPAQSARGASSFISDVDLIRKLNVKELKAQCKIRKISQSGNKEELVTKLLTHIQNNPAFSPPTTFQFDISGARLADAHENPTPVMNVPVGPAWVELTATEAQNMRYKRPEWEALDDEGGPSSLMKHLTPDSHPCDYFDMFISPEFRHNTIRNNTNVNAALKSAGGDIYPAWTALKAEEVDKFIGVLMRNGLAPVPDIRLLWANPAVSFVYGDERVHAIFPRGVNRYKEIKAFFHIANSALPQPPNKPFHKVEALLDHVKENSKRNWTPGRHLSKDEVDVGFQGRSELKDKIKYKNEGDGFLADGISDRGYLWTFHFRHDPCPVVEKDASPLHNRCLYLAEQVQTPWNTLWFDNLFTSHKFLNWLYARKKLGVGVCRVTGRGLPACVIQEAVTKKAELEAAVGTIKVARSADYRTVAFSIYDSKPVHFLSTHHNSVKLVNKTRKIWDVNEGRKVDLEFQRLNAIDDYNFHMNGLDICDQLRNQYRMDGPWNRELKWWHPLFKWYFEQVSVGDHVVKTGKQAGKVLKATIYRCKVPACPNKSSSFKVVAGSTGVLFKHLKADHAELHTALRLASNAATLVLDANGVAVQLFSFEEAFAHHVRFVIWIVVDLDHFQKSRSPGLRSWIHGLEPRYRPPCRKTCERLAFCIAELILENLVKILTELGSELGEPFLGGQSDLWSKKNAHEAFACFRGSMILEIENEFVDVAPLLSFSVFPENRHTGAALARWFRAVLRICKLRKEAISLLTLDGAANNKLACTLLKTPLRICSNHDLQRALLIGLGFSGGKKKPSQNPKMKALLGRFSRQSSSFNCSTVHNLRLQQSQVSRGVKKHQVKRATQKHAIRWSGYLRQSQRSREIETDIKFALTGSVDGVCLEEAPENPFLIDTTSQVAEVESVGLVGGKDTGAQDTNQEDADDEEWESDSSDMELDDGDVVEANEQAGMTYPLAHRCVSPEDWTANSLVESVLQMPHVASMVLQKDVGAGLDTAYCALSKVSKELTATRISVVSGVGESEKTELKLGATLPEEFKLFRKIANEQVKARCLKLDKKTLLALRFNPSINTFNNGVLLKDKQGWFDIMEAEYRGALRARYMKMSATPKPNTSVEPGSNDTSGLEALGTTSVAPEKSAATGSHYAGKGAKLDFLFSEYSEQGAEDPNVGCLKATSANVECTFSAAGTLLADFHSHNLGSALLEAYMIIRGNWKYTFLRPTSKEIQVRYVKKYGAVTSVEEESGEDGDYESD</sequence>
<gene>
    <name evidence="3" type="ORF">CYMTET_11647</name>
</gene>
<dbReference type="SMART" id="SM00513">
    <property type="entry name" value="SAP"/>
    <property type="match status" value="1"/>
</dbReference>
<feature type="domain" description="SAP" evidence="2">
    <location>
        <begin position="242"/>
        <end position="276"/>
    </location>
</feature>
<comment type="caution">
    <text evidence="3">The sequence shown here is derived from an EMBL/GenBank/DDBJ whole genome shotgun (WGS) entry which is preliminary data.</text>
</comment>
<dbReference type="Proteomes" id="UP001190700">
    <property type="component" value="Unassembled WGS sequence"/>
</dbReference>
<dbReference type="InterPro" id="IPR029526">
    <property type="entry name" value="PGBD"/>
</dbReference>
<dbReference type="InterPro" id="IPR003034">
    <property type="entry name" value="SAP_dom"/>
</dbReference>
<dbReference type="Pfam" id="PF02037">
    <property type="entry name" value="SAP"/>
    <property type="match status" value="1"/>
</dbReference>
<feature type="compositionally biased region" description="Acidic residues" evidence="1">
    <location>
        <begin position="1132"/>
        <end position="1149"/>
    </location>
</feature>
<evidence type="ECO:0000313" key="3">
    <source>
        <dbReference type="EMBL" id="KAK3280524.1"/>
    </source>
</evidence>
<feature type="region of interest" description="Disordered" evidence="1">
    <location>
        <begin position="1120"/>
        <end position="1149"/>
    </location>
</feature>
<dbReference type="Pfam" id="PF13843">
    <property type="entry name" value="DDE_Tnp_1_7"/>
    <property type="match status" value="1"/>
</dbReference>
<keyword evidence="4" id="KW-1185">Reference proteome</keyword>
<evidence type="ECO:0000313" key="4">
    <source>
        <dbReference type="Proteomes" id="UP001190700"/>
    </source>
</evidence>
<dbReference type="EMBL" id="LGRX02004366">
    <property type="protein sequence ID" value="KAK3280524.1"/>
    <property type="molecule type" value="Genomic_DNA"/>
</dbReference>
<dbReference type="PROSITE" id="PS50800">
    <property type="entry name" value="SAP"/>
    <property type="match status" value="1"/>
</dbReference>